<name>A0A1Y3M7A6_9BACI</name>
<dbReference type="RefSeq" id="WP_088094592.1">
    <property type="nucleotide sequence ID" value="NZ_JBALMA010000604.1"/>
</dbReference>
<reference evidence="1 2" key="1">
    <citation type="submission" date="2017-02" db="EMBL/GenBank/DDBJ databases">
        <title>Bacillus pseudomycoides isolate FSL K6-0042.</title>
        <authorList>
            <person name="Kovac J."/>
        </authorList>
    </citation>
    <scope>NUCLEOTIDE SEQUENCE [LARGE SCALE GENOMIC DNA]</scope>
    <source>
        <strain evidence="1 2">FSL K6-0042</strain>
    </source>
</reference>
<dbReference type="Proteomes" id="UP000195321">
    <property type="component" value="Unassembled WGS sequence"/>
</dbReference>
<gene>
    <name evidence="1" type="ORF">BW425_24505</name>
</gene>
<evidence type="ECO:0000313" key="1">
    <source>
        <dbReference type="EMBL" id="OUM46307.1"/>
    </source>
</evidence>
<sequence length="269" mass="31238">MNNKNDLLRREKEEGIRAAIRHLDGKGILNISNKMISNTTRDLFPNDLNKQIAVNTLSKKEYYKSNLQKWIEEETGLKLKKMEEVRKKALEVRKKLVMQNYKKIEQSVDEIVDSIIKGNLKCEKMSKAFLTDLLIKKKEQKGLKISKATLSLETYNSIYERAVKRLNTSSLLTNANDSEEVVSVKELAHLREENKRLKKVNKNLISGLFHINNEEINDAFFIVGDGNTLTQTTIDKDLLYSYLNLFKKKLPKDINAYSFMKEIVEYCKK</sequence>
<evidence type="ECO:0000313" key="2">
    <source>
        <dbReference type="Proteomes" id="UP000195321"/>
    </source>
</evidence>
<dbReference type="AlphaFoldDB" id="A0A1Y3M7A6"/>
<organism evidence="1 2">
    <name type="scientific">Bacillus pseudomycoides</name>
    <dbReference type="NCBI Taxonomy" id="64104"/>
    <lineage>
        <taxon>Bacteria</taxon>
        <taxon>Bacillati</taxon>
        <taxon>Bacillota</taxon>
        <taxon>Bacilli</taxon>
        <taxon>Bacillales</taxon>
        <taxon>Bacillaceae</taxon>
        <taxon>Bacillus</taxon>
        <taxon>Bacillus cereus group</taxon>
    </lineage>
</organism>
<accession>A0A1Y3M7A6</accession>
<proteinExistence type="predicted"/>
<comment type="caution">
    <text evidence="1">The sequence shown here is derived from an EMBL/GenBank/DDBJ whole genome shotgun (WGS) entry which is preliminary data.</text>
</comment>
<protein>
    <submittedName>
        <fullName evidence="1">Uncharacterized protein</fullName>
    </submittedName>
</protein>
<dbReference type="EMBL" id="MWPX01000051">
    <property type="protein sequence ID" value="OUM46307.1"/>
    <property type="molecule type" value="Genomic_DNA"/>
</dbReference>